<dbReference type="AlphaFoldDB" id="A0AAU8MYY9"/>
<keyword evidence="1" id="KW-0472">Membrane</keyword>
<sequence length="129" mass="13218">MAGSRTTETLTGTSETIYIDESGVPIEAPHDRFDDRPGAFAEGVPDPLGRGLLAPVWRTGIGAGAILACVGLLAIVLGRGAVALVLWPLGAFGLVVGTTIMMVTFRARRLVLDMTTAEEPGRGGGTGAA</sequence>
<dbReference type="RefSeq" id="WP_366179876.1">
    <property type="nucleotide sequence ID" value="NZ_CP159989.1"/>
</dbReference>
<proteinExistence type="predicted"/>
<evidence type="ECO:0000256" key="1">
    <source>
        <dbReference type="SAM" id="Phobius"/>
    </source>
</evidence>
<name>A0AAU8MYY9_9ACTO</name>
<organism evidence="2">
    <name type="scientific">Actinomyces timonensis</name>
    <dbReference type="NCBI Taxonomy" id="1288391"/>
    <lineage>
        <taxon>Bacteria</taxon>
        <taxon>Bacillati</taxon>
        <taxon>Actinomycetota</taxon>
        <taxon>Actinomycetes</taxon>
        <taxon>Actinomycetales</taxon>
        <taxon>Actinomycetaceae</taxon>
        <taxon>Actinomyces</taxon>
    </lineage>
</organism>
<accession>A0AAU8MYY9</accession>
<gene>
    <name evidence="2" type="ORF">ABXS69_06110</name>
</gene>
<keyword evidence="1" id="KW-0812">Transmembrane</keyword>
<reference evidence="2" key="1">
    <citation type="submission" date="2024-05" db="EMBL/GenBank/DDBJ databases">
        <title>Draft genome assemblies of 36 bacteria isolated from hibernating arctic ground squirrels.</title>
        <authorList>
            <person name="McKee H."/>
            <person name="Mullen L."/>
            <person name="Drown D.M."/>
            <person name="Duddleston K.N."/>
        </authorList>
    </citation>
    <scope>NUCLEOTIDE SEQUENCE</scope>
    <source>
        <strain evidence="2">AR004</strain>
    </source>
</reference>
<feature type="transmembrane region" description="Helical" evidence="1">
    <location>
        <begin position="84"/>
        <end position="105"/>
    </location>
</feature>
<keyword evidence="1" id="KW-1133">Transmembrane helix</keyword>
<dbReference type="EMBL" id="CP159989">
    <property type="protein sequence ID" value="XCP81614.1"/>
    <property type="molecule type" value="Genomic_DNA"/>
</dbReference>
<protein>
    <submittedName>
        <fullName evidence="2">Uncharacterized protein</fullName>
    </submittedName>
</protein>
<feature type="transmembrane region" description="Helical" evidence="1">
    <location>
        <begin position="56"/>
        <end position="78"/>
    </location>
</feature>
<evidence type="ECO:0000313" key="2">
    <source>
        <dbReference type="EMBL" id="XCP81614.1"/>
    </source>
</evidence>